<accession>A0A023B3V4</accession>
<reference evidence="2" key="1">
    <citation type="submission" date="2013-12" db="EMBL/GenBank/DDBJ databases">
        <authorList>
            <person name="Omoto C.K."/>
            <person name="Sibley D."/>
            <person name="Venepally P."/>
            <person name="Hadjithomas M."/>
            <person name="Karamycheva S."/>
            <person name="Brunk B."/>
            <person name="Roos D."/>
            <person name="Caler E."/>
            <person name="Lorenzi H."/>
        </authorList>
    </citation>
    <scope>NUCLEOTIDE SEQUENCE</scope>
</reference>
<dbReference type="Proteomes" id="UP000019763">
    <property type="component" value="Unassembled WGS sequence"/>
</dbReference>
<sequence length="870" mass="96178">MAGGSRRSGRRLPKMLLLLYKDSCYLFDRDSSVVELREREAANLIRTGSVSGGPAKKYFSFNPESGRMETKYRFHYHVWTVVLDSVEEAENLATSTTVVRAAGTTTTITTTTVSGTLRAGETWAAGKGTEAVHFRGPAPTLAHGLTKHVQCPLIVIGDDPKAEVDMLINLPSFTRSEFKSYLKTCKTSINSTGELRRLFLQFGTRYELYRNNAGLVYNALYEQLLRIIDGYTQPPGSDFVPAPAGAPILTRYGDLGRLPEDYLVRKFLFNVRVKDELIWHNNTWIPLKLLGWDTASSNLLKILNEGAVVDILNDNFFSQFYQALAGYPLVHRAKPQTFSGCYPGSGLLPSFQPTSDCCQIPDSQFRSMNAYIAAESLLKIQNGFYKKVCAHAFKCALCHRIQVHLCSDVFADATALGIDLATVQHGCGETTDEDDICRTKSTTDAVLDCIWDSQFLVNNPILFDAHSGGPNSGVNWDGLTQLIGQQFRRSRRQLRLQSGALQFPRGARPRESHPRRRSSRRYEIDEVVVVHQLGGLSLLRLFSICAPASQRVPRTSVRSEMTLYPPMYVCSHSSSAEESQPSPASNRALTLPHEICLDDFSRSISNVGVVIDSQGSPTARSMEDIDSGRGDHGRTNPGLEVGVQKVGDLSGDLMGAPAGSLTEDVMREMVGDLVGGTKSSPPETECPPPAREQLPVTRPRLQPSTQSALLWSQATSVQARTRTSGSLDPPPDPDDGNSDSEPLDLTISDELDDDLDDEFEEPGRVAFQRMFVDRPSWTSRKTTIEEAEELIWTDVVDVYHLHLAPYWTVAPEEAAGLRRTLGRQLRHELHCLLRLGPGPVCADALHDDDVLHGHCELDADADWTLTLARP</sequence>
<dbReference type="GeneID" id="22913819"/>
<evidence type="ECO:0000313" key="3">
    <source>
        <dbReference type="Proteomes" id="UP000019763"/>
    </source>
</evidence>
<evidence type="ECO:0000313" key="2">
    <source>
        <dbReference type="EMBL" id="EZG55942.1"/>
    </source>
</evidence>
<keyword evidence="3" id="KW-1185">Reference proteome</keyword>
<protein>
    <submittedName>
        <fullName evidence="2">Uncharacterized protein</fullName>
    </submittedName>
</protein>
<dbReference type="VEuPathDB" id="CryptoDB:GNI_106980"/>
<feature type="compositionally biased region" description="Polar residues" evidence="1">
    <location>
        <begin position="702"/>
        <end position="726"/>
    </location>
</feature>
<organism evidence="2 3">
    <name type="scientific">Gregarina niphandrodes</name>
    <name type="common">Septate eugregarine</name>
    <dbReference type="NCBI Taxonomy" id="110365"/>
    <lineage>
        <taxon>Eukaryota</taxon>
        <taxon>Sar</taxon>
        <taxon>Alveolata</taxon>
        <taxon>Apicomplexa</taxon>
        <taxon>Conoidasida</taxon>
        <taxon>Gregarinasina</taxon>
        <taxon>Eugregarinorida</taxon>
        <taxon>Gregarinidae</taxon>
        <taxon>Gregarina</taxon>
    </lineage>
</organism>
<dbReference type="EMBL" id="AFNH02000796">
    <property type="protein sequence ID" value="EZG55942.1"/>
    <property type="molecule type" value="Genomic_DNA"/>
</dbReference>
<feature type="region of interest" description="Disordered" evidence="1">
    <location>
        <begin position="673"/>
        <end position="746"/>
    </location>
</feature>
<dbReference type="AlphaFoldDB" id="A0A023B3V4"/>
<feature type="region of interest" description="Disordered" evidence="1">
    <location>
        <begin position="614"/>
        <end position="638"/>
    </location>
</feature>
<comment type="caution">
    <text evidence="2">The sequence shown here is derived from an EMBL/GenBank/DDBJ whole genome shotgun (WGS) entry which is preliminary data.</text>
</comment>
<feature type="compositionally biased region" description="Basic and acidic residues" evidence="1">
    <location>
        <begin position="621"/>
        <end position="634"/>
    </location>
</feature>
<gene>
    <name evidence="2" type="ORF">GNI_106980</name>
</gene>
<dbReference type="RefSeq" id="XP_011131399.1">
    <property type="nucleotide sequence ID" value="XM_011133097.1"/>
</dbReference>
<name>A0A023B3V4_GRENI</name>
<evidence type="ECO:0000256" key="1">
    <source>
        <dbReference type="SAM" id="MobiDB-lite"/>
    </source>
</evidence>
<feature type="region of interest" description="Disordered" evidence="1">
    <location>
        <begin position="498"/>
        <end position="519"/>
    </location>
</feature>
<proteinExistence type="predicted"/>
<feature type="compositionally biased region" description="Acidic residues" evidence="1">
    <location>
        <begin position="731"/>
        <end position="746"/>
    </location>
</feature>